<evidence type="ECO:0000313" key="8">
    <source>
        <dbReference type="Proteomes" id="UP000837857"/>
    </source>
</evidence>
<dbReference type="Pfam" id="PF04615">
    <property type="entry name" value="Utp14"/>
    <property type="match status" value="1"/>
</dbReference>
<comment type="subcellular location">
    <subcellularLocation>
        <location evidence="1">Nucleus</location>
        <location evidence="1">Nucleolus</location>
    </subcellularLocation>
</comment>
<dbReference type="Pfam" id="PF10523">
    <property type="entry name" value="BEN"/>
    <property type="match status" value="1"/>
</dbReference>
<name>A0ABN8HYL5_9NEOP</name>
<evidence type="ECO:0000256" key="2">
    <source>
        <dbReference type="ARBA" id="ARBA00007774"/>
    </source>
</evidence>
<evidence type="ECO:0000256" key="5">
    <source>
        <dbReference type="SAM" id="MobiDB-lite"/>
    </source>
</evidence>
<evidence type="ECO:0000256" key="3">
    <source>
        <dbReference type="ARBA" id="ARBA00022553"/>
    </source>
</evidence>
<comment type="similarity">
    <text evidence="2">Belongs to the UTP14 family.</text>
</comment>
<keyword evidence="4" id="KW-0539">Nucleus</keyword>
<dbReference type="Proteomes" id="UP000837857">
    <property type="component" value="Chromosome 15"/>
</dbReference>
<accession>A0ABN8HYL5</accession>
<dbReference type="PANTHER" id="PTHR14150">
    <property type="entry name" value="U3 SMALL NUCLEOLAR RNA-ASSOCIATED PROTEIN 14"/>
    <property type="match status" value="1"/>
</dbReference>
<sequence>MSQRLWLLVEWVDERSVFSHYGVVSADSLVTSESDLHTGKLVFIRNKHGNGARRAQIMRISDNKSYVKELKVLLERQDQQVKNVVSLCMNTIKEMKSGPLYLGAQNTIQQSAPTPSVSGTPQHAGNGSDATSESDQETNELSFNKSAKPNNQYKSAGNSMAVYNNRSGTQSKFYGRRSMCSSTPLPGRHVEDSCKLTFDQSTQTDAAMLQPPLPKIEEMETVLHRLYRQFLSLISEVHVDDAMSILSEVSELERYVPENTVNESPILKDETPTEPKVNTTNSGIEDKLVLKSHPKVLHVRRASAHTTISGEPVENNVDMVPIGSGNVLVPTRLLADLDWTSYTTATRQLLQAVFPRRVLATHCLSGKQSPAFANKPPKKRLDPKLVDDIIDTVSERCGVHKRLLDEIDPPVVGQPEEEEEELSYPMSYEEMLEHRQQIAKLRAQESYKAAKAKRQSKIKSKKYHRILKKDKLKQQLKEFEELQSKNPEEALKKLETLEKARALERHTLRHKNTGKWAKSKLIRAKYDTEVRQQLSEQLAVSKSLTHKTMDAESSDDDVDNNETISDLALSQDPKNPWMMKRPDKSNIDEEFDFGYKKYLKTKMLRTNEVNDSGSDHDNVEEDNSNITENVIDVLKKSVNKLSQRNNAGRETNTKITKNLKIKEPVTKKIKISNDKKQQQQKESKLVATSNWIVDPVNGNQGEEKKKPSEDISNMFDCLEKKVVGKVQKKIKKLKKNIDKIDNASKSAGKVKLNASYEEKHGLEYLKLKKLNQKPIIDEPLLETSSKSNVTVDPKTLSTVIAAMYSTEESPRQENTNIDPSRFIEIKPKYLNTPLPKEVNEYDNLDDDEQVVPKIDIEEVFEEDDVVASFRQEKEDEINKNKPQDIDLSLPGWGQWGGKGVKVSKRKRNRFIMKAPTAAPRRDENKGNIIIKEYKDPKLASHKVSDVPFPFNSIKDYEASIRVPLGNTFMPEKAHKKLIQPSVKTKAGAIIEPMDEEELLMPRNRTFNNESVIKLLAKK</sequence>
<dbReference type="InterPro" id="IPR018379">
    <property type="entry name" value="BEN_domain"/>
</dbReference>
<feature type="region of interest" description="Disordered" evidence="5">
    <location>
        <begin position="110"/>
        <end position="159"/>
    </location>
</feature>
<evidence type="ECO:0000256" key="4">
    <source>
        <dbReference type="ARBA" id="ARBA00023242"/>
    </source>
</evidence>
<evidence type="ECO:0000313" key="7">
    <source>
        <dbReference type="EMBL" id="CAH2043931.1"/>
    </source>
</evidence>
<keyword evidence="3" id="KW-0597">Phosphoprotein</keyword>
<dbReference type="PROSITE" id="PS51457">
    <property type="entry name" value="BEN"/>
    <property type="match status" value="1"/>
</dbReference>
<organism evidence="7 8">
    <name type="scientific">Iphiclides podalirius</name>
    <name type="common">scarce swallowtail</name>
    <dbReference type="NCBI Taxonomy" id="110791"/>
    <lineage>
        <taxon>Eukaryota</taxon>
        <taxon>Metazoa</taxon>
        <taxon>Ecdysozoa</taxon>
        <taxon>Arthropoda</taxon>
        <taxon>Hexapoda</taxon>
        <taxon>Insecta</taxon>
        <taxon>Pterygota</taxon>
        <taxon>Neoptera</taxon>
        <taxon>Endopterygota</taxon>
        <taxon>Lepidoptera</taxon>
        <taxon>Glossata</taxon>
        <taxon>Ditrysia</taxon>
        <taxon>Papilionoidea</taxon>
        <taxon>Papilionidae</taxon>
        <taxon>Papilioninae</taxon>
        <taxon>Iphiclides</taxon>
    </lineage>
</organism>
<feature type="non-terminal residue" evidence="7">
    <location>
        <position position="1018"/>
    </location>
</feature>
<evidence type="ECO:0000256" key="1">
    <source>
        <dbReference type="ARBA" id="ARBA00004604"/>
    </source>
</evidence>
<proteinExistence type="inferred from homology"/>
<reference evidence="7" key="1">
    <citation type="submission" date="2022-03" db="EMBL/GenBank/DDBJ databases">
        <authorList>
            <person name="Martin H S."/>
        </authorList>
    </citation>
    <scope>NUCLEOTIDE SEQUENCE</scope>
</reference>
<keyword evidence="8" id="KW-1185">Reference proteome</keyword>
<dbReference type="Gene3D" id="1.10.10.2590">
    <property type="entry name" value="BEN domain"/>
    <property type="match status" value="1"/>
</dbReference>
<feature type="compositionally biased region" description="Polar residues" evidence="5">
    <location>
        <begin position="110"/>
        <end position="131"/>
    </location>
</feature>
<gene>
    <name evidence="7" type="ORF">IPOD504_LOCUS4511</name>
</gene>
<evidence type="ECO:0000259" key="6">
    <source>
        <dbReference type="PROSITE" id="PS51457"/>
    </source>
</evidence>
<dbReference type="SMART" id="SM01025">
    <property type="entry name" value="BEN"/>
    <property type="match status" value="1"/>
</dbReference>
<dbReference type="InterPro" id="IPR006709">
    <property type="entry name" value="SSU_processome_Utp14"/>
</dbReference>
<feature type="domain" description="BEN" evidence="6">
    <location>
        <begin position="323"/>
        <end position="462"/>
    </location>
</feature>
<dbReference type="PANTHER" id="PTHR14150:SF12">
    <property type="entry name" value="U3 SMALL NUCLEOLAR RNA-ASSOCIATED PROTEIN 14 HOMOLOG A"/>
    <property type="match status" value="1"/>
</dbReference>
<feature type="compositionally biased region" description="Polar residues" evidence="5">
    <location>
        <begin position="139"/>
        <end position="159"/>
    </location>
</feature>
<dbReference type="EMBL" id="OW152827">
    <property type="protein sequence ID" value="CAH2043931.1"/>
    <property type="molecule type" value="Genomic_DNA"/>
</dbReference>
<protein>
    <recommendedName>
        <fullName evidence="6">BEN domain-containing protein</fullName>
    </recommendedName>
</protein>